<dbReference type="InterPro" id="IPR027417">
    <property type="entry name" value="P-loop_NTPase"/>
</dbReference>
<feature type="region of interest" description="Disordered" evidence="1">
    <location>
        <begin position="521"/>
        <end position="570"/>
    </location>
</feature>
<dbReference type="Gene3D" id="3.40.50.300">
    <property type="entry name" value="P-loop containing nucleotide triphosphate hydrolases"/>
    <property type="match status" value="1"/>
</dbReference>
<dbReference type="EMBL" id="JADOGI010000152">
    <property type="protein sequence ID" value="MBF8191255.1"/>
    <property type="molecule type" value="Genomic_DNA"/>
</dbReference>
<proteinExistence type="predicted"/>
<dbReference type="Pfam" id="PF13424">
    <property type="entry name" value="TPR_12"/>
    <property type="match status" value="1"/>
</dbReference>
<accession>A0A931F269</accession>
<feature type="compositionally biased region" description="Polar residues" evidence="1">
    <location>
        <begin position="547"/>
        <end position="558"/>
    </location>
</feature>
<dbReference type="InterPro" id="IPR047738">
    <property type="entry name" value="SAV_2336-like_N"/>
</dbReference>
<gene>
    <name evidence="2" type="ORF">ITP53_37255</name>
</gene>
<protein>
    <submittedName>
        <fullName evidence="2">Tetratricopeptide repeat protein</fullName>
    </submittedName>
</protein>
<dbReference type="SUPFAM" id="SSF52540">
    <property type="entry name" value="P-loop containing nucleoside triphosphate hydrolases"/>
    <property type="match status" value="1"/>
</dbReference>
<comment type="caution">
    <text evidence="2">The sequence shown here is derived from an EMBL/GenBank/DDBJ whole genome shotgun (WGS) entry which is preliminary data.</text>
</comment>
<sequence>MTSDRRVEALAELRARLRAIDPGITTGELADVLWLACHLTPGATETGASGLLTGEPDAPTVSAPGRDGVSTPPESPGPARPATASSPKAALHALDGGGDAEGGESARRVQVPAASTLDDVLGIQRALRPIKSRVPSRRLHVLDEQATADRIAHTKQWVPVMEGFPERWLDLALVVDSGPSMAVWQPLVRELRDALVQLGAFRDVRVHHLVGDGVAQRHGGPAAPPETLIDPSRRRVVLVLSDCSGGHWWDGRAPVMLRGWALAMPTAVLQPLPERMWRRTAMPGIPGSAKPTQPGSPNTGLAFAPREGQAEAGAIPVPLLRLDPSWLGDWARLVAGMAGDGLPVSAALVQVAIPSGERRIRQEAALTAADKVRRFRSVASPQAATLAAYVATSIASLPVIRLIQQRMFRRPLPEHLAELLLSGLLRPVGGDRYAFVDGAREALLATVPRAESWRAVNVLRQVSGEVERRAGTATETFTALLKARGEAGGARVGAGDRPFALISAEAVRILDDLSIPLLTSSMDPAPLEAAPRQVTGRREDPKAHGPATTTGPARTSQPRHGLPVIGRNMPSRNRNFVGREALFESLRSRFVGVEGSQPEPQALVGFGGVGKTQAAIEYAWRNMADYDLVLWVSAGDPALVPTALASMAPLMNLPSAQTQGFDEAARAVCTALERGEPFDRWLLIFDSADEPEAITSYLPQGQGHILITSRNGRWRDVCSTTEVGVFSREESLRFLTRRLQRAVPDDEADRLASGLGDLPLALEQAVALQVSTGMPVAEYLDVLSTQTGSVLGMGKSASYPHSMTAAWRLTLDQVGAQLPEAVEIFRRCAFFGPAPIPRRIFRTRQTDSPLRAVLADPILLARALSLLDRFALIRVDHEAGTIEVHRLLQALTRGDIAQDARLEMRHEVHLLLAAGAPKSPEDTRDWPSFQQLLPHIGPSELEQCAEAAVRAFALGMVRYLYLSANYPLAEHFAHSFAATWTETGGPHDRDALVARRHLGDVTRALGRYAEAYEIDRDSTEATREVFGLDHPESLAASAGYGASLRARGEFLAARDVDSELLNQCELVFGSTHDQTQRAASNLALDHLLIGEYGHAEELYKRAYLEQSAAEAAQVDLLASWNGLARALRLAGTYSDARDIAEEAFAHAARELTVHHHLSLLTAKDLSIAMRKGGDIPEALELARDTHSRLLMAFGEQHPDTIGAAVAFSNTLREMGDLDEATSIAVDVVKHCLLVYGSEHPFRHGCAMNLALLRRLRGDLVDARRLDEEALTGLSGRLGRHHPYALACAINLQSDLALLGETERAVALGETTYDLLRSSLGGEHVLTLACASNLALDQRAIEADAQEGLRTNCDFDPIPL</sequence>
<dbReference type="NCBIfam" id="NF040586">
    <property type="entry name" value="FxSxx_TPR"/>
    <property type="match status" value="1"/>
</dbReference>
<dbReference type="Proteomes" id="UP000605361">
    <property type="component" value="Unassembled WGS sequence"/>
</dbReference>
<dbReference type="PANTHER" id="PTHR46082:SF6">
    <property type="entry name" value="AAA+ ATPASE DOMAIN-CONTAINING PROTEIN-RELATED"/>
    <property type="match status" value="1"/>
</dbReference>
<feature type="region of interest" description="Disordered" evidence="1">
    <location>
        <begin position="46"/>
        <end position="108"/>
    </location>
</feature>
<evidence type="ECO:0000313" key="3">
    <source>
        <dbReference type="Proteomes" id="UP000605361"/>
    </source>
</evidence>
<dbReference type="InterPro" id="IPR053137">
    <property type="entry name" value="NLR-like"/>
</dbReference>
<dbReference type="Pfam" id="PF13374">
    <property type="entry name" value="TPR_10"/>
    <property type="match status" value="1"/>
</dbReference>
<organism evidence="2 3">
    <name type="scientific">Nonomuraea cypriaca</name>
    <dbReference type="NCBI Taxonomy" id="1187855"/>
    <lineage>
        <taxon>Bacteria</taxon>
        <taxon>Bacillati</taxon>
        <taxon>Actinomycetota</taxon>
        <taxon>Actinomycetes</taxon>
        <taxon>Streptosporangiales</taxon>
        <taxon>Streptosporangiaceae</taxon>
        <taxon>Nonomuraea</taxon>
    </lineage>
</organism>
<name>A0A931F269_9ACTN</name>
<evidence type="ECO:0000313" key="2">
    <source>
        <dbReference type="EMBL" id="MBF8191255.1"/>
    </source>
</evidence>
<dbReference type="RefSeq" id="WP_207756986.1">
    <property type="nucleotide sequence ID" value="NZ_JADOGI010000152.1"/>
</dbReference>
<dbReference type="SUPFAM" id="SSF48452">
    <property type="entry name" value="TPR-like"/>
    <property type="match status" value="3"/>
</dbReference>
<evidence type="ECO:0000256" key="1">
    <source>
        <dbReference type="SAM" id="MobiDB-lite"/>
    </source>
</evidence>
<reference evidence="2" key="1">
    <citation type="submission" date="2020-11" db="EMBL/GenBank/DDBJ databases">
        <title>Whole-genome analyses of Nonomuraea sp. K274.</title>
        <authorList>
            <person name="Veyisoglu A."/>
        </authorList>
    </citation>
    <scope>NUCLEOTIDE SEQUENCE</scope>
    <source>
        <strain evidence="2">K274</strain>
    </source>
</reference>
<dbReference type="NCBIfam" id="NF041121">
    <property type="entry name" value="SAV_2336_NTERM"/>
    <property type="match status" value="1"/>
</dbReference>
<dbReference type="PANTHER" id="PTHR46082">
    <property type="entry name" value="ATP/GTP-BINDING PROTEIN-RELATED"/>
    <property type="match status" value="1"/>
</dbReference>
<keyword evidence="3" id="KW-1185">Reference proteome</keyword>
<dbReference type="Gene3D" id="1.25.40.10">
    <property type="entry name" value="Tetratricopeptide repeat domain"/>
    <property type="match status" value="2"/>
</dbReference>
<dbReference type="InterPro" id="IPR011990">
    <property type="entry name" value="TPR-like_helical_dom_sf"/>
</dbReference>